<feature type="compositionally biased region" description="Basic and acidic residues" evidence="1">
    <location>
        <begin position="297"/>
        <end position="308"/>
    </location>
</feature>
<feature type="compositionally biased region" description="Polar residues" evidence="1">
    <location>
        <begin position="505"/>
        <end position="523"/>
    </location>
</feature>
<accession>A0A4D6NQJ8</accession>
<evidence type="ECO:0000313" key="3">
    <source>
        <dbReference type="Proteomes" id="UP000501690"/>
    </source>
</evidence>
<feature type="region of interest" description="Disordered" evidence="1">
    <location>
        <begin position="501"/>
        <end position="523"/>
    </location>
</feature>
<feature type="region of interest" description="Disordered" evidence="1">
    <location>
        <begin position="441"/>
        <end position="468"/>
    </location>
</feature>
<gene>
    <name evidence="2" type="ORF">DEO72_LG11g1950</name>
</gene>
<proteinExistence type="predicted"/>
<name>A0A4D6NQJ8_VIGUN</name>
<evidence type="ECO:0000313" key="2">
    <source>
        <dbReference type="EMBL" id="QCE14944.1"/>
    </source>
</evidence>
<sequence length="523" mass="57611">MSIEESHLLAQRKRMSIEERHLVRIEHRCQTRYIVEANALLSSSHQGIIELTPFSSCLRIKKELNINCALLREVLIRTSRSLTNLPFRLLDNLDTLRKYRSSTIYREKSNEHTIFVSGSMVVVQALTHKESNLPIFSDEAPPMKKKKKKSELVEKLNANSKLLVEIKVDLERMERDFNIKVATQGFHEEQPGSSNAIDLSGGKDDALDVKAEEGQNEAEKTGGAEAPTKAIDNEEILGDATNEIDESVEVVVPSNLESGDIGVASPCKTGAGEGSPDVGNFGIEEPENAAEGGPSAEEEKTVEEPKDAVDSSLSEDALIIVEALAFVSQQIGDLEVDNTTDRHMCDEEGHDSFEEVAVAMLKEEKVMETEECDDNPDLLAIVPYVNPSSHLHQQSSLVGEPITPLSQINDQILTSTETRNFAPCEWIDNMSTTKLGNLFGPIHTGHNQHTHTDNTHQPEPQLKGSSCSSAIPSHNSIDAILSHNSRNTTCFNPYPEPQFKGYVPSHNSRNTSNPTFEASPKAS</sequence>
<feature type="region of interest" description="Disordered" evidence="1">
    <location>
        <begin position="271"/>
        <end position="308"/>
    </location>
</feature>
<dbReference type="AlphaFoldDB" id="A0A4D6NQJ8"/>
<dbReference type="Proteomes" id="UP000501690">
    <property type="component" value="Linkage Group LG11"/>
</dbReference>
<feature type="compositionally biased region" description="Basic and acidic residues" evidence="1">
    <location>
        <begin position="212"/>
        <end position="222"/>
    </location>
</feature>
<feature type="region of interest" description="Disordered" evidence="1">
    <location>
        <begin position="212"/>
        <end position="231"/>
    </location>
</feature>
<evidence type="ECO:0000256" key="1">
    <source>
        <dbReference type="SAM" id="MobiDB-lite"/>
    </source>
</evidence>
<keyword evidence="3" id="KW-1185">Reference proteome</keyword>
<reference evidence="2 3" key="1">
    <citation type="submission" date="2019-04" db="EMBL/GenBank/DDBJ databases">
        <title>An improved genome assembly and genetic linkage map for asparagus bean, Vigna unguiculata ssp. sesquipedialis.</title>
        <authorList>
            <person name="Xia Q."/>
            <person name="Zhang R."/>
            <person name="Dong Y."/>
        </authorList>
    </citation>
    <scope>NUCLEOTIDE SEQUENCE [LARGE SCALE GENOMIC DNA]</scope>
    <source>
        <tissue evidence="2">Leaf</tissue>
    </source>
</reference>
<dbReference type="EMBL" id="CP039355">
    <property type="protein sequence ID" value="QCE14944.1"/>
    <property type="molecule type" value="Genomic_DNA"/>
</dbReference>
<organism evidence="2 3">
    <name type="scientific">Vigna unguiculata</name>
    <name type="common">Cowpea</name>
    <dbReference type="NCBI Taxonomy" id="3917"/>
    <lineage>
        <taxon>Eukaryota</taxon>
        <taxon>Viridiplantae</taxon>
        <taxon>Streptophyta</taxon>
        <taxon>Embryophyta</taxon>
        <taxon>Tracheophyta</taxon>
        <taxon>Spermatophyta</taxon>
        <taxon>Magnoliopsida</taxon>
        <taxon>eudicotyledons</taxon>
        <taxon>Gunneridae</taxon>
        <taxon>Pentapetalae</taxon>
        <taxon>rosids</taxon>
        <taxon>fabids</taxon>
        <taxon>Fabales</taxon>
        <taxon>Fabaceae</taxon>
        <taxon>Papilionoideae</taxon>
        <taxon>50 kb inversion clade</taxon>
        <taxon>NPAAA clade</taxon>
        <taxon>indigoferoid/millettioid clade</taxon>
        <taxon>Phaseoleae</taxon>
        <taxon>Vigna</taxon>
    </lineage>
</organism>
<protein>
    <submittedName>
        <fullName evidence="2">Uncharacterized protein</fullName>
    </submittedName>
</protein>